<reference evidence="2 3" key="1">
    <citation type="submission" date="2016-11" db="EMBL/GenBank/DDBJ databases">
        <title>Trade-off between light-utilization and light-protection in marine flavobacteria.</title>
        <authorList>
            <person name="Kumagai Y."/>
        </authorList>
    </citation>
    <scope>NUCLEOTIDE SEQUENCE [LARGE SCALE GENOMIC DNA]</scope>
    <source>
        <strain evidence="2 3">JCM 17109</strain>
    </source>
</reference>
<organism evidence="2 3">
    <name type="scientific">Nonlabens agnitus</name>
    <dbReference type="NCBI Taxonomy" id="870484"/>
    <lineage>
        <taxon>Bacteria</taxon>
        <taxon>Pseudomonadati</taxon>
        <taxon>Bacteroidota</taxon>
        <taxon>Flavobacteriia</taxon>
        <taxon>Flavobacteriales</taxon>
        <taxon>Flavobacteriaceae</taxon>
        <taxon>Nonlabens</taxon>
    </lineage>
</organism>
<dbReference type="InterPro" id="IPR002716">
    <property type="entry name" value="PIN_dom"/>
</dbReference>
<evidence type="ECO:0000313" key="3">
    <source>
        <dbReference type="Proteomes" id="UP000239532"/>
    </source>
</evidence>
<gene>
    <name evidence="2" type="ORF">BST86_09690</name>
</gene>
<accession>A0A2S9WV50</accession>
<sequence>MKYFLDTNILIDLVTMRAPFGKVAAQLFETAKKEKWELFSSAISITTTHYILSRSLDNRSATEVIGKILDLLTIVPADSSMLRRAVSHPISDYEDAVQFECAASIKGVDGFITRNKKDFKHASIPVFAPEEVLF</sequence>
<evidence type="ECO:0000313" key="2">
    <source>
        <dbReference type="EMBL" id="PRP67348.1"/>
    </source>
</evidence>
<protein>
    <recommendedName>
        <fullName evidence="1">PIN domain-containing protein</fullName>
    </recommendedName>
</protein>
<dbReference type="EMBL" id="MQUC01000003">
    <property type="protein sequence ID" value="PRP67348.1"/>
    <property type="molecule type" value="Genomic_DNA"/>
</dbReference>
<keyword evidence="3" id="KW-1185">Reference proteome</keyword>
<name>A0A2S9WV50_9FLAO</name>
<evidence type="ECO:0000259" key="1">
    <source>
        <dbReference type="Pfam" id="PF13470"/>
    </source>
</evidence>
<proteinExistence type="predicted"/>
<dbReference type="Gene3D" id="3.40.50.1010">
    <property type="entry name" value="5'-nuclease"/>
    <property type="match status" value="1"/>
</dbReference>
<feature type="domain" description="PIN" evidence="1">
    <location>
        <begin position="3"/>
        <end position="117"/>
    </location>
</feature>
<dbReference type="OrthoDB" id="1148871at2"/>
<dbReference type="Pfam" id="PF13470">
    <property type="entry name" value="PIN_3"/>
    <property type="match status" value="1"/>
</dbReference>
<dbReference type="Proteomes" id="UP000239532">
    <property type="component" value="Unassembled WGS sequence"/>
</dbReference>
<dbReference type="AlphaFoldDB" id="A0A2S9WV50"/>
<dbReference type="SUPFAM" id="SSF88723">
    <property type="entry name" value="PIN domain-like"/>
    <property type="match status" value="1"/>
</dbReference>
<dbReference type="InterPro" id="IPR029060">
    <property type="entry name" value="PIN-like_dom_sf"/>
</dbReference>
<comment type="caution">
    <text evidence="2">The sequence shown here is derived from an EMBL/GenBank/DDBJ whole genome shotgun (WGS) entry which is preliminary data.</text>
</comment>
<dbReference type="RefSeq" id="WP_105983088.1">
    <property type="nucleotide sequence ID" value="NZ_MQUC01000003.1"/>
</dbReference>